<evidence type="ECO:0000256" key="4">
    <source>
        <dbReference type="ARBA" id="ARBA00022871"/>
    </source>
</evidence>
<organism evidence="8 9">
    <name type="scientific">Ridgeia piscesae</name>
    <name type="common">Tubeworm</name>
    <dbReference type="NCBI Taxonomy" id="27915"/>
    <lineage>
        <taxon>Eukaryota</taxon>
        <taxon>Metazoa</taxon>
        <taxon>Spiralia</taxon>
        <taxon>Lophotrochozoa</taxon>
        <taxon>Annelida</taxon>
        <taxon>Polychaeta</taxon>
        <taxon>Sedentaria</taxon>
        <taxon>Canalipalpata</taxon>
        <taxon>Sabellida</taxon>
        <taxon>Siboglinidae</taxon>
        <taxon>Ridgeia</taxon>
    </lineage>
</organism>
<dbReference type="Gene3D" id="2.30.30.140">
    <property type="match status" value="3"/>
</dbReference>
<dbReference type="GO" id="GO:0007283">
    <property type="term" value="P:spermatogenesis"/>
    <property type="evidence" value="ECO:0007669"/>
    <property type="project" value="UniProtKB-KW"/>
</dbReference>
<dbReference type="Pfam" id="PF00567">
    <property type="entry name" value="TUDOR"/>
    <property type="match status" value="3"/>
</dbReference>
<dbReference type="Gene3D" id="3.30.160.20">
    <property type="match status" value="1"/>
</dbReference>
<feature type="compositionally biased region" description="Polar residues" evidence="5">
    <location>
        <begin position="377"/>
        <end position="390"/>
    </location>
</feature>
<dbReference type="EMBL" id="JAODUO010000680">
    <property type="protein sequence ID" value="KAK2176141.1"/>
    <property type="molecule type" value="Genomic_DNA"/>
</dbReference>
<accession>A0AAD9NPR6</accession>
<dbReference type="Gene3D" id="3.30.420.610">
    <property type="entry name" value="LOTUS domain-like"/>
    <property type="match status" value="2"/>
</dbReference>
<feature type="compositionally biased region" description="Polar residues" evidence="5">
    <location>
        <begin position="259"/>
        <end position="284"/>
    </location>
</feature>
<evidence type="ECO:0000259" key="6">
    <source>
        <dbReference type="PROSITE" id="PS50304"/>
    </source>
</evidence>
<dbReference type="FunFam" id="2.30.30.140:FF:000018">
    <property type="entry name" value="Serine/threonine-protein kinase 31"/>
    <property type="match status" value="1"/>
</dbReference>
<dbReference type="InterPro" id="IPR002999">
    <property type="entry name" value="Tudor"/>
</dbReference>
<gene>
    <name evidence="8" type="ORF">NP493_680g00019</name>
</gene>
<dbReference type="PANTHER" id="PTHR22948">
    <property type="entry name" value="TUDOR DOMAIN CONTAINING PROTEIN"/>
    <property type="match status" value="1"/>
</dbReference>
<dbReference type="CDD" id="cd09972">
    <property type="entry name" value="LOTUS_TDRD_OSKAR"/>
    <property type="match status" value="1"/>
</dbReference>
<keyword evidence="2" id="KW-0963">Cytoplasm</keyword>
<keyword evidence="4" id="KW-0221">Differentiation</keyword>
<dbReference type="PANTHER" id="PTHR22948:SF76">
    <property type="entry name" value="FI20010P1-RELATED"/>
    <property type="match status" value="1"/>
</dbReference>
<feature type="region of interest" description="Disordered" evidence="5">
    <location>
        <begin position="1377"/>
        <end position="1420"/>
    </location>
</feature>
<evidence type="ECO:0000256" key="5">
    <source>
        <dbReference type="SAM" id="MobiDB-lite"/>
    </source>
</evidence>
<evidence type="ECO:0000313" key="8">
    <source>
        <dbReference type="EMBL" id="KAK2176141.1"/>
    </source>
</evidence>
<dbReference type="Pfam" id="PF12872">
    <property type="entry name" value="OST-HTH"/>
    <property type="match status" value="1"/>
</dbReference>
<keyword evidence="9" id="KW-1185">Reference proteome</keyword>
<dbReference type="SUPFAM" id="SSF54768">
    <property type="entry name" value="dsRNA-binding domain-like"/>
    <property type="match status" value="1"/>
</dbReference>
<evidence type="ECO:0000259" key="7">
    <source>
        <dbReference type="PROSITE" id="PS51644"/>
    </source>
</evidence>
<dbReference type="InterPro" id="IPR014720">
    <property type="entry name" value="dsRBD_dom"/>
</dbReference>
<dbReference type="PROSITE" id="PS50304">
    <property type="entry name" value="TUDOR"/>
    <property type="match status" value="2"/>
</dbReference>
<evidence type="ECO:0000256" key="2">
    <source>
        <dbReference type="ARBA" id="ARBA00022490"/>
    </source>
</evidence>
<evidence type="ECO:0000313" key="9">
    <source>
        <dbReference type="Proteomes" id="UP001209878"/>
    </source>
</evidence>
<dbReference type="SMART" id="SM00333">
    <property type="entry name" value="TUDOR"/>
    <property type="match status" value="3"/>
</dbReference>
<dbReference type="Gene3D" id="2.40.50.90">
    <property type="match status" value="3"/>
</dbReference>
<proteinExistence type="predicted"/>
<keyword evidence="4" id="KW-0744">Spermatogenesis</keyword>
<feature type="domain" description="HTH OST-type" evidence="7">
    <location>
        <begin position="14"/>
        <end position="87"/>
    </location>
</feature>
<dbReference type="InterPro" id="IPR035437">
    <property type="entry name" value="SNase_OB-fold_sf"/>
</dbReference>
<protein>
    <submittedName>
        <fullName evidence="8">Uncharacterized protein</fullName>
    </submittedName>
</protein>
<dbReference type="InterPro" id="IPR050621">
    <property type="entry name" value="Tudor_domain_containing"/>
</dbReference>
<keyword evidence="3" id="KW-0677">Repeat</keyword>
<comment type="caution">
    <text evidence="8">The sequence shown here is derived from an EMBL/GenBank/DDBJ whole genome shotgun (WGS) entry which is preliminary data.</text>
</comment>
<comment type="subcellular location">
    <subcellularLocation>
        <location evidence="1">Cytoplasm</location>
    </subcellularLocation>
</comment>
<sequence length="1420" mass="157868">MLSWGRDMGSVNMDVEKVKPLLRAVVQSNKGGVAAHRFNGEFRGIMGEDVPYRKLGFPSLNAFIETIPDTIRIGRDPDGELTYFAVADASTAHIQRMVAAQKSNKNKIRTKPSKGYLRKPAYKASWSTRSGPGMHPPQRPLTMHNFTGARPMQQRPMQQRPMQQRPMQQRPMQHHMQCHPMHITHNFVARPSHTLQMMRSNAIRPHPSANMPSPFVHTNLAGPRTSQNMQLLPMRSHLAGPRTLQNTHNFVMPRNSFVVSRPSQSNNVARPSQSNNMARPSQPSAMVRPAQTFQPSRQTSNDTAPYPVQKQTSNDTPSYSTQRQTSNNTVQYPVQKQMTNDTVSHSTQRQTSDDAVSCPTQKTQQDLMRSYSAPIPQQESTANHDSSQRLSVAGPETSRRILLSHKVNDQNTPPKLAKRLVSSTDLSRHRVQFDRMKLSPRGSGICVKVSDTKSKPMGLQITVKGQEPVPTAVVKYGKTYKIPPRFQRMEKQRNLENSDVELIFNDDPVVNGVTTLSSSSHLRADRAPLSIKQKLGSSSPPVAAVKPSINYTKFKDMLANYLREHGNSAAKYETACVGTSKAPNRFVSSIEIDGVIFGSLHVFSSADEAEDKAAQNACQELAICGKDDGDATKKNGMTPNIETKPVTPESNVDEKVKERVRQIALKHMSGLWSAQLPEEYRTTYWEEPPKDLLDLIENWTDIVKLELMAVSSRKIMYPVMEEKPIRLVQHSKVTHCYLSAGFCLRASVCGLLSAGFCLRASVCPTSAVTVELRAHCMEHYEVPLASIPKPGATVTVLISHLVDCSHFFVQCADSTINEIMEELAEIYEVRGSPKTLLNPKPGLFCVAKYEDDNWYRARILDVHTTADNTVECEVMYIDFGNCDIVPASKVLHILESSCKEPAQAICCSLHGIFPVEGDMWSEDASNFFFNLSMEKELKMDVIESDDTACSVVLRNMTDGSTDISINRQMVLDGVVSSMEPPPLELPENNDWPVLVMSVKMTTEVTMRLVGPDHSDKLEDLEENLSSLAASELPRQEPHVDGVYAACTTDGDDVSWGRVRVISVNGKECEVTFLDHGDTDVITRDALRPLSRQMNQLPYQALTCKLTGLEAYEKDQKVIDRLVEIALGKTCIAAVDDRLDKVSLTLWDTSSDEDVNINETAAKVLRTEDLAPKLPVRGGTIEVYVSCVSQQGDIYIQCQGPGLQQLEQVADHIEDQYGKAGIASAFVSSPQVNQLCIAKNSDSGNWYRAEVTKVLPGRMVEVRFVDHGIVDIIHYRYLRDLPEGSDLRDLPYQAVKCQLFGLPPEGSEWTSAVLDRLTELMPPDELRVLEVVMGAMEGEEGRELAQVEVYEIAKDGELIAVSETVTQEEDLWAEEDVFEDAPSEPYNSPRGDGELNDSDPRLQLDSPTPLIGPMGGISIAT</sequence>
<evidence type="ECO:0000256" key="1">
    <source>
        <dbReference type="ARBA" id="ARBA00004496"/>
    </source>
</evidence>
<dbReference type="Pfam" id="PF00035">
    <property type="entry name" value="dsrm"/>
    <property type="match status" value="1"/>
</dbReference>
<dbReference type="InterPro" id="IPR041966">
    <property type="entry name" value="LOTUS-like"/>
</dbReference>
<reference evidence="8" key="1">
    <citation type="journal article" date="2023" name="Mol. Biol. Evol.">
        <title>Third-Generation Sequencing Reveals the Adaptive Role of the Epigenome in Three Deep-Sea Polychaetes.</title>
        <authorList>
            <person name="Perez M."/>
            <person name="Aroh O."/>
            <person name="Sun Y."/>
            <person name="Lan Y."/>
            <person name="Juniper S.K."/>
            <person name="Young C.R."/>
            <person name="Angers B."/>
            <person name="Qian P.Y."/>
        </authorList>
    </citation>
    <scope>NUCLEOTIDE SEQUENCE</scope>
    <source>
        <strain evidence="8">R07B-5</strain>
    </source>
</reference>
<feature type="domain" description="Tudor" evidence="6">
    <location>
        <begin position="1228"/>
        <end position="1287"/>
    </location>
</feature>
<feature type="compositionally biased region" description="Polar residues" evidence="5">
    <location>
        <begin position="291"/>
        <end position="367"/>
    </location>
</feature>
<dbReference type="GO" id="GO:0030154">
    <property type="term" value="P:cell differentiation"/>
    <property type="evidence" value="ECO:0007669"/>
    <property type="project" value="UniProtKB-ARBA"/>
</dbReference>
<feature type="region of interest" description="Disordered" evidence="5">
    <location>
        <begin position="259"/>
        <end position="368"/>
    </location>
</feature>
<feature type="domain" description="HTH OST-type" evidence="7">
    <location>
        <begin position="652"/>
        <end position="720"/>
    </location>
</feature>
<name>A0AAD9NPR6_RIDPI</name>
<dbReference type="GO" id="GO:0005737">
    <property type="term" value="C:cytoplasm"/>
    <property type="evidence" value="ECO:0007669"/>
    <property type="project" value="UniProtKB-SubCell"/>
</dbReference>
<feature type="region of interest" description="Disordered" evidence="5">
    <location>
        <begin position="377"/>
        <end position="396"/>
    </location>
</feature>
<dbReference type="Proteomes" id="UP001209878">
    <property type="component" value="Unassembled WGS sequence"/>
</dbReference>
<feature type="domain" description="Tudor" evidence="6">
    <location>
        <begin position="838"/>
        <end position="900"/>
    </location>
</feature>
<evidence type="ECO:0000256" key="3">
    <source>
        <dbReference type="ARBA" id="ARBA00022737"/>
    </source>
</evidence>
<dbReference type="PROSITE" id="PS51644">
    <property type="entry name" value="HTH_OST"/>
    <property type="match status" value="2"/>
</dbReference>
<dbReference type="SUPFAM" id="SSF63748">
    <property type="entry name" value="Tudor/PWWP/MBT"/>
    <property type="match status" value="3"/>
</dbReference>
<dbReference type="InterPro" id="IPR025605">
    <property type="entry name" value="OST-HTH/LOTUS_dom"/>
</dbReference>